<evidence type="ECO:0008006" key="4">
    <source>
        <dbReference type="Google" id="ProtNLM"/>
    </source>
</evidence>
<accession>A0ABY0FDL4</accession>
<feature type="transmembrane region" description="Helical" evidence="1">
    <location>
        <begin position="300"/>
        <end position="317"/>
    </location>
</feature>
<feature type="transmembrane region" description="Helical" evidence="1">
    <location>
        <begin position="213"/>
        <end position="235"/>
    </location>
</feature>
<dbReference type="EMBL" id="REGR01000004">
    <property type="protein sequence ID" value="RXZ44194.1"/>
    <property type="molecule type" value="Genomic_DNA"/>
</dbReference>
<feature type="transmembrane region" description="Helical" evidence="1">
    <location>
        <begin position="174"/>
        <end position="201"/>
    </location>
</feature>
<keyword evidence="1" id="KW-0812">Transmembrane</keyword>
<evidence type="ECO:0000256" key="1">
    <source>
        <dbReference type="SAM" id="Phobius"/>
    </source>
</evidence>
<protein>
    <recommendedName>
        <fullName evidence="4">Glycosyltransferase family 39 protein</fullName>
    </recommendedName>
</protein>
<organism evidence="2 3">
    <name type="scientific">Crenobacter cavernae</name>
    <dbReference type="NCBI Taxonomy" id="2290923"/>
    <lineage>
        <taxon>Bacteria</taxon>
        <taxon>Pseudomonadati</taxon>
        <taxon>Pseudomonadota</taxon>
        <taxon>Betaproteobacteria</taxon>
        <taxon>Neisseriales</taxon>
        <taxon>Neisseriaceae</taxon>
        <taxon>Crenobacter</taxon>
    </lineage>
</organism>
<feature type="transmembrane region" description="Helical" evidence="1">
    <location>
        <begin position="427"/>
        <end position="448"/>
    </location>
</feature>
<dbReference type="RefSeq" id="WP_129212416.1">
    <property type="nucleotide sequence ID" value="NZ_REGR01000004.1"/>
</dbReference>
<keyword evidence="1" id="KW-0472">Membrane</keyword>
<evidence type="ECO:0000313" key="3">
    <source>
        <dbReference type="Proteomes" id="UP000290682"/>
    </source>
</evidence>
<comment type="caution">
    <text evidence="2">The sequence shown here is derived from an EMBL/GenBank/DDBJ whole genome shotgun (WGS) entry which is preliminary data.</text>
</comment>
<name>A0ABY0FDL4_9NEIS</name>
<feature type="transmembrane region" description="Helical" evidence="1">
    <location>
        <begin position="98"/>
        <end position="117"/>
    </location>
</feature>
<feature type="transmembrane region" description="Helical" evidence="1">
    <location>
        <begin position="129"/>
        <end position="162"/>
    </location>
</feature>
<evidence type="ECO:0000313" key="2">
    <source>
        <dbReference type="EMBL" id="RXZ44194.1"/>
    </source>
</evidence>
<proteinExistence type="predicted"/>
<keyword evidence="1" id="KW-1133">Transmembrane helix</keyword>
<reference evidence="2 3" key="1">
    <citation type="submission" date="2018-10" db="EMBL/GenBank/DDBJ databases">
        <title>Draft genome of Fastidiocella sp. strain 375T, a bacterium isolated from a karstic cave dripping water.</title>
        <authorList>
            <person name="Coelho C."/>
            <person name="Verissimo A."/>
            <person name="Tiago I."/>
        </authorList>
    </citation>
    <scope>NUCLEOTIDE SEQUENCE [LARGE SCALE GENOMIC DNA]</scope>
    <source>
        <strain evidence="2 3">CAVE-375</strain>
    </source>
</reference>
<keyword evidence="3" id="KW-1185">Reference proteome</keyword>
<dbReference type="Proteomes" id="UP000290682">
    <property type="component" value="Unassembled WGS sequence"/>
</dbReference>
<gene>
    <name evidence="2" type="ORF">EBB06_06560</name>
</gene>
<feature type="transmembrane region" description="Helical" evidence="1">
    <location>
        <begin position="351"/>
        <end position="373"/>
    </location>
</feature>
<feature type="transmembrane region" description="Helical" evidence="1">
    <location>
        <begin position="323"/>
        <end position="339"/>
    </location>
</feature>
<feature type="transmembrane region" description="Helical" evidence="1">
    <location>
        <begin position="393"/>
        <end position="415"/>
    </location>
</feature>
<sequence length="551" mass="60963">MLTFSTNRAGLPQPTEKPWLLLLLTFVWLWPGILGHDPWKPGEPFVNAVVANMLASGNWLTPMVDGAAYLEAPPLYYWVAAALARVFSPWLLPLHDAARLATPLFMALGLTFAGMTGRELIGRRHGRSVVLILIGSLGLLATGHQMTPAVAGFAGFAIAFYALALSLRAPGLAGALLAAGLVLTFLSTSLLEVSLLVLSSLMLTAFSAWRNKGYAITLAMALFLALPLAGLWPWLFAHAEPAAFARWWYEEALGPLNGFGRVGFFHEFGYYPKLVLWYTWPAWPLAAWTVYRSRRFDEPLLQLPLLFFVVTLILLTLSDRQSTTYALPLLLPMAVLAAVELDTLKRGAAAFLNWFGLMTFGFFGLLIWAGWAAMNFGWPAKLAERAAYFSPDYLPQVSWPATLAALAATAVWLWAVTRRHLRGRQAVTNWAAGITLFWGLALTLWLPWLDAAKSYRPVVDSMMAALPPAAKNACVATERNNLLARLSWQYYGGLSLTAFERGAEPPCGWRLVVRTRAQGLAEPGWTPIWQGRRPRDKDELYALLRRSPPSH</sequence>